<dbReference type="AlphaFoldDB" id="A0A7Z0D4A9"/>
<dbReference type="Gene3D" id="1.10.8.50">
    <property type="match status" value="1"/>
</dbReference>
<comment type="caution">
    <text evidence="2">The sequence shown here is derived from an EMBL/GenBank/DDBJ whole genome shotgun (WGS) entry which is preliminary data.</text>
</comment>
<dbReference type="InterPro" id="IPR055201">
    <property type="entry name" value="IHF-like_H2TH"/>
</dbReference>
<dbReference type="Pfam" id="PF22525">
    <property type="entry name" value="H2TH_5"/>
    <property type="match status" value="1"/>
</dbReference>
<keyword evidence="3" id="KW-1185">Reference proteome</keyword>
<accession>A0A7Z0D4A9</accession>
<protein>
    <recommendedName>
        <fullName evidence="1">Integration host factor-like helix-two turn-helix domain-containing protein</fullName>
    </recommendedName>
</protein>
<evidence type="ECO:0000313" key="3">
    <source>
        <dbReference type="Proteomes" id="UP000539111"/>
    </source>
</evidence>
<gene>
    <name evidence="2" type="ORF">BJY26_002909</name>
</gene>
<proteinExistence type="predicted"/>
<dbReference type="Proteomes" id="UP000539111">
    <property type="component" value="Unassembled WGS sequence"/>
</dbReference>
<feature type="domain" description="Integration host factor-like helix-two turn-helix" evidence="1">
    <location>
        <begin position="32"/>
        <end position="102"/>
    </location>
</feature>
<dbReference type="RefSeq" id="WP_179428930.1">
    <property type="nucleotide sequence ID" value="NZ_JACBZP010000001.1"/>
</dbReference>
<dbReference type="InterPro" id="IPR047806">
    <property type="entry name" value="IHF_actinobact"/>
</dbReference>
<evidence type="ECO:0000313" key="2">
    <source>
        <dbReference type="EMBL" id="NYI68603.1"/>
    </source>
</evidence>
<organism evidence="2 3">
    <name type="scientific">Spelaeicoccus albus</name>
    <dbReference type="NCBI Taxonomy" id="1280376"/>
    <lineage>
        <taxon>Bacteria</taxon>
        <taxon>Bacillati</taxon>
        <taxon>Actinomycetota</taxon>
        <taxon>Actinomycetes</taxon>
        <taxon>Micrococcales</taxon>
        <taxon>Brevibacteriaceae</taxon>
        <taxon>Spelaeicoccus</taxon>
    </lineage>
</organism>
<dbReference type="EMBL" id="JACBZP010000001">
    <property type="protein sequence ID" value="NYI68603.1"/>
    <property type="molecule type" value="Genomic_DNA"/>
</dbReference>
<dbReference type="NCBIfam" id="NF041260">
    <property type="entry name" value="actino_IHF"/>
    <property type="match status" value="1"/>
</dbReference>
<name>A0A7Z0D4A9_9MICO</name>
<evidence type="ECO:0000259" key="1">
    <source>
        <dbReference type="Pfam" id="PF22525"/>
    </source>
</evidence>
<sequence length="105" mass="11274">MALSPLSPQQRAEALDKAAAARRVRAAVKDDLRTGKTSLRAVLDKSGSDEALGKLKVSSLLEALPGIGKVRAAQLMEEIGIAGTRRLRGLGTHQRRALLERFETS</sequence>
<reference evidence="2 3" key="1">
    <citation type="submission" date="2020-07" db="EMBL/GenBank/DDBJ databases">
        <title>Sequencing the genomes of 1000 actinobacteria strains.</title>
        <authorList>
            <person name="Klenk H.-P."/>
        </authorList>
    </citation>
    <scope>NUCLEOTIDE SEQUENCE [LARGE SCALE GENOMIC DNA]</scope>
    <source>
        <strain evidence="2 3">DSM 26341</strain>
    </source>
</reference>